<dbReference type="Proteomes" id="UP000201588">
    <property type="component" value="Segment"/>
</dbReference>
<name>A0A142F1C6_9CAUD</name>
<sequence>MQGYTKHLLIKIFLVILFQVIIISMTELISYYIIAIPHTTLTYILSGAFFGYIVTVSYDKWLEHRRKKVERELKDATDVVLKRFDTDE</sequence>
<accession>A0A142F1C6</accession>
<organism evidence="2 3">
    <name type="scientific">Bacillus phage Shbh1</name>
    <dbReference type="NCBI Taxonomy" id="1796992"/>
    <lineage>
        <taxon>Viruses</taxon>
        <taxon>Duplodnaviria</taxon>
        <taxon>Heunggongvirae</taxon>
        <taxon>Uroviricota</taxon>
        <taxon>Caudoviricetes</taxon>
        <taxon>Herelleviridae</taxon>
        <taxon>Bastillevirinae</taxon>
        <taxon>Shalavirus</taxon>
        <taxon>Shalavirus Shbh1</taxon>
    </lineage>
</organism>
<proteinExistence type="predicted"/>
<evidence type="ECO:0000256" key="1">
    <source>
        <dbReference type="SAM" id="Phobius"/>
    </source>
</evidence>
<keyword evidence="1" id="KW-1133">Transmembrane helix</keyword>
<dbReference type="EMBL" id="KU640380">
    <property type="protein sequence ID" value="AMQ66583.1"/>
    <property type="molecule type" value="Genomic_DNA"/>
</dbReference>
<evidence type="ECO:0000313" key="3">
    <source>
        <dbReference type="Proteomes" id="UP000201588"/>
    </source>
</evidence>
<protein>
    <submittedName>
        <fullName evidence="2">Putative membrane protein</fullName>
    </submittedName>
</protein>
<keyword evidence="3" id="KW-1185">Reference proteome</keyword>
<reference evidence="2 3" key="1">
    <citation type="submission" date="2016-01" db="EMBL/GenBank/DDBJ databases">
        <title>Isolation and characterization of bacteriophages from East Africa Rift Valley soda lakes.</title>
        <authorList>
            <person name="van Zyl L.J."/>
            <person name="Nemavhulani S."/>
            <person name="Cowan D.A."/>
            <person name="Trindade M.I."/>
        </authorList>
    </citation>
    <scope>NUCLEOTIDE SEQUENCE [LARGE SCALE GENOMIC DNA]</scope>
</reference>
<dbReference type="RefSeq" id="YP_009275273.1">
    <property type="nucleotide sequence ID" value="NC_030925.1"/>
</dbReference>
<evidence type="ECO:0000313" key="2">
    <source>
        <dbReference type="EMBL" id="AMQ66583.1"/>
    </source>
</evidence>
<dbReference type="OrthoDB" id="20514at10239"/>
<keyword evidence="1" id="KW-0812">Transmembrane</keyword>
<dbReference type="KEGG" id="vg:28799468"/>
<dbReference type="GeneID" id="28799468"/>
<feature type="transmembrane region" description="Helical" evidence="1">
    <location>
        <begin position="12"/>
        <end position="34"/>
    </location>
</feature>
<feature type="transmembrane region" description="Helical" evidence="1">
    <location>
        <begin position="40"/>
        <end position="58"/>
    </location>
</feature>
<keyword evidence="1" id="KW-0472">Membrane</keyword>